<proteinExistence type="predicted"/>
<protein>
    <submittedName>
        <fullName evidence="2">Uncharacterized protein</fullName>
    </submittedName>
</protein>
<gene>
    <name evidence="2" type="ORF">BT63DRAFT_459341</name>
</gene>
<evidence type="ECO:0000313" key="2">
    <source>
        <dbReference type="EMBL" id="KAF2665764.1"/>
    </source>
</evidence>
<dbReference type="AlphaFoldDB" id="A0A6A6U489"/>
<reference evidence="2" key="1">
    <citation type="journal article" date="2020" name="Stud. Mycol.">
        <title>101 Dothideomycetes genomes: a test case for predicting lifestyles and emergence of pathogens.</title>
        <authorList>
            <person name="Haridas S."/>
            <person name="Albert R."/>
            <person name="Binder M."/>
            <person name="Bloem J."/>
            <person name="Labutti K."/>
            <person name="Salamov A."/>
            <person name="Andreopoulos B."/>
            <person name="Baker S."/>
            <person name="Barry K."/>
            <person name="Bills G."/>
            <person name="Bluhm B."/>
            <person name="Cannon C."/>
            <person name="Castanera R."/>
            <person name="Culley D."/>
            <person name="Daum C."/>
            <person name="Ezra D."/>
            <person name="Gonzalez J."/>
            <person name="Henrissat B."/>
            <person name="Kuo A."/>
            <person name="Liang C."/>
            <person name="Lipzen A."/>
            <person name="Lutzoni F."/>
            <person name="Magnuson J."/>
            <person name="Mondo S."/>
            <person name="Nolan M."/>
            <person name="Ohm R."/>
            <person name="Pangilinan J."/>
            <person name="Park H.-J."/>
            <person name="Ramirez L."/>
            <person name="Alfaro M."/>
            <person name="Sun H."/>
            <person name="Tritt A."/>
            <person name="Yoshinaga Y."/>
            <person name="Zwiers L.-H."/>
            <person name="Turgeon B."/>
            <person name="Goodwin S."/>
            <person name="Spatafora J."/>
            <person name="Crous P."/>
            <person name="Grigoriev I."/>
        </authorList>
    </citation>
    <scope>NUCLEOTIDE SEQUENCE</scope>
    <source>
        <strain evidence="2">CBS 115976</strain>
    </source>
</reference>
<accession>A0A6A6U489</accession>
<dbReference type="Proteomes" id="UP000799302">
    <property type="component" value="Unassembled WGS sequence"/>
</dbReference>
<name>A0A6A6U489_9PEZI</name>
<keyword evidence="3" id="KW-1185">Reference proteome</keyword>
<evidence type="ECO:0000256" key="1">
    <source>
        <dbReference type="SAM" id="MobiDB-lite"/>
    </source>
</evidence>
<evidence type="ECO:0000313" key="3">
    <source>
        <dbReference type="Proteomes" id="UP000799302"/>
    </source>
</evidence>
<sequence>MLGMMPSGLNEWRKASRCESPRAACAKLKVAQQTQVANEPTTGRQSTGWSGGQRRQASSQHGAWKWSMEHGPSVFSLIKTEPAFVEACQDSWTWPLLTALWRRTGTLSAGPVANDWLDFYQAFSKYPELQNTHTLPEEDMGLIIGRLMMDGWFHLPSPSWLPVTKSVTGDSLAV</sequence>
<feature type="region of interest" description="Disordered" evidence="1">
    <location>
        <begin position="32"/>
        <end position="55"/>
    </location>
</feature>
<dbReference type="EMBL" id="MU004240">
    <property type="protein sequence ID" value="KAF2665764.1"/>
    <property type="molecule type" value="Genomic_DNA"/>
</dbReference>
<organism evidence="2 3">
    <name type="scientific">Microthyrium microscopicum</name>
    <dbReference type="NCBI Taxonomy" id="703497"/>
    <lineage>
        <taxon>Eukaryota</taxon>
        <taxon>Fungi</taxon>
        <taxon>Dikarya</taxon>
        <taxon>Ascomycota</taxon>
        <taxon>Pezizomycotina</taxon>
        <taxon>Dothideomycetes</taxon>
        <taxon>Dothideomycetes incertae sedis</taxon>
        <taxon>Microthyriales</taxon>
        <taxon>Microthyriaceae</taxon>
        <taxon>Microthyrium</taxon>
    </lineage>
</organism>